<evidence type="ECO:0000313" key="1">
    <source>
        <dbReference type="EMBL" id="SPW28167.1"/>
    </source>
</evidence>
<dbReference type="EMBL" id="UARK01000005">
    <property type="protein sequence ID" value="SPW28167.1"/>
    <property type="molecule type" value="Genomic_DNA"/>
</dbReference>
<comment type="caution">
    <text evidence="1">The sequence shown here is derived from an EMBL/GenBank/DDBJ whole genome shotgun (WGS) entry which is preliminary data.</text>
</comment>
<protein>
    <submittedName>
        <fullName evidence="1">Uncharacterized protein</fullName>
    </submittedName>
</protein>
<gene>
    <name evidence="1" type="ORF">NCTC10254_01193</name>
</gene>
<dbReference type="GeneID" id="84573769"/>
<dbReference type="RefSeq" id="WP_005522298.1">
    <property type="nucleotide sequence ID" value="NZ_CAUOYC010000004.1"/>
</dbReference>
<name>A0A3S4YZ69_9CORY</name>
<reference evidence="1 2" key="1">
    <citation type="submission" date="2018-06" db="EMBL/GenBank/DDBJ databases">
        <authorList>
            <consortium name="Pathogen Informatics"/>
            <person name="Doyle S."/>
        </authorList>
    </citation>
    <scope>NUCLEOTIDE SEQUENCE [LARGE SCALE GENOMIC DNA]</scope>
    <source>
        <strain evidence="1 2">NCTC10254</strain>
    </source>
</reference>
<dbReference type="Proteomes" id="UP000249886">
    <property type="component" value="Unassembled WGS sequence"/>
</dbReference>
<evidence type="ECO:0000313" key="2">
    <source>
        <dbReference type="Proteomes" id="UP000249886"/>
    </source>
</evidence>
<accession>A0A3S4YZ69</accession>
<sequence>MSFDSNADIIAGVSLGGITLLDPIAIHWEYINEHFFHRYGDNLPYHMDNYHTITYRLDDFAVELHVHAPTGLIYKLSTLPTYRGKFHDAVGIGTPIREVDLELEYDDTESGFRFPDHPGILLEPDIPHPWPSAFPHLNVDRITVFNEDYIEKAPSLTRR</sequence>
<proteinExistence type="predicted"/>
<organism evidence="1 2">
    <name type="scientific">Corynebacterium matruchotii</name>
    <dbReference type="NCBI Taxonomy" id="43768"/>
    <lineage>
        <taxon>Bacteria</taxon>
        <taxon>Bacillati</taxon>
        <taxon>Actinomycetota</taxon>
        <taxon>Actinomycetes</taxon>
        <taxon>Mycobacteriales</taxon>
        <taxon>Corynebacteriaceae</taxon>
        <taxon>Corynebacterium</taxon>
    </lineage>
</organism>
<dbReference type="AlphaFoldDB" id="A0A3S4YZ69"/>